<evidence type="ECO:0000256" key="4">
    <source>
        <dbReference type="ARBA" id="ARBA00022692"/>
    </source>
</evidence>
<dbReference type="GO" id="GO:0008381">
    <property type="term" value="F:mechanosensitive monoatomic ion channel activity"/>
    <property type="evidence" value="ECO:0007669"/>
    <property type="project" value="InterPro"/>
</dbReference>
<accession>A0A5J4FRT0</accession>
<dbReference type="Pfam" id="PF00924">
    <property type="entry name" value="MS_channel_2nd"/>
    <property type="match status" value="1"/>
</dbReference>
<dbReference type="InterPro" id="IPR011014">
    <property type="entry name" value="MscS_channel_TM-2"/>
</dbReference>
<feature type="domain" description="Mechanosensitive ion channel MscS C-terminal" evidence="9">
    <location>
        <begin position="181"/>
        <end position="264"/>
    </location>
</feature>
<feature type="transmembrane region" description="Helical" evidence="7">
    <location>
        <begin position="91"/>
        <end position="121"/>
    </location>
</feature>
<dbReference type="InterPro" id="IPR008910">
    <property type="entry name" value="MSC_TM_helix"/>
</dbReference>
<dbReference type="Proteomes" id="UP000326994">
    <property type="component" value="Unassembled WGS sequence"/>
</dbReference>
<evidence type="ECO:0000259" key="10">
    <source>
        <dbReference type="Pfam" id="PF21088"/>
    </source>
</evidence>
<dbReference type="EMBL" id="BKCF01000001">
    <property type="protein sequence ID" value="GEQ84497.1"/>
    <property type="molecule type" value="Genomic_DNA"/>
</dbReference>
<dbReference type="Pfam" id="PF21088">
    <property type="entry name" value="MS_channel_1st"/>
    <property type="match status" value="1"/>
</dbReference>
<protein>
    <submittedName>
        <fullName evidence="11">Mechanosensitive ion channel protein</fullName>
    </submittedName>
</protein>
<keyword evidence="5 7" id="KW-1133">Transmembrane helix</keyword>
<dbReference type="GO" id="GO:0005886">
    <property type="term" value="C:plasma membrane"/>
    <property type="evidence" value="ECO:0007669"/>
    <property type="project" value="UniProtKB-SubCell"/>
</dbReference>
<dbReference type="PANTHER" id="PTHR30221:SF1">
    <property type="entry name" value="SMALL-CONDUCTANCE MECHANOSENSITIVE CHANNEL"/>
    <property type="match status" value="1"/>
</dbReference>
<feature type="transmembrane region" description="Helical" evidence="7">
    <location>
        <begin position="62"/>
        <end position="85"/>
    </location>
</feature>
<gene>
    <name evidence="11" type="primary">mscS3</name>
    <name evidence="11" type="ORF">ULMS_00050</name>
</gene>
<dbReference type="Pfam" id="PF05552">
    <property type="entry name" value="MS_channel_1st_1"/>
    <property type="match status" value="1"/>
</dbReference>
<evidence type="ECO:0000259" key="9">
    <source>
        <dbReference type="Pfam" id="PF21082"/>
    </source>
</evidence>
<proteinExistence type="inferred from homology"/>
<evidence type="ECO:0000313" key="11">
    <source>
        <dbReference type="EMBL" id="GEQ84497.1"/>
    </source>
</evidence>
<dbReference type="PANTHER" id="PTHR30221">
    <property type="entry name" value="SMALL-CONDUCTANCE MECHANOSENSITIVE CHANNEL"/>
    <property type="match status" value="1"/>
</dbReference>
<dbReference type="Gene3D" id="1.10.287.1260">
    <property type="match status" value="1"/>
</dbReference>
<evidence type="ECO:0000256" key="1">
    <source>
        <dbReference type="ARBA" id="ARBA00004651"/>
    </source>
</evidence>
<feature type="transmembrane region" description="Helical" evidence="7">
    <location>
        <begin position="25"/>
        <end position="42"/>
    </location>
</feature>
<dbReference type="InterPro" id="IPR045275">
    <property type="entry name" value="MscS_archaea/bacteria_type"/>
</dbReference>
<reference evidence="11 12" key="1">
    <citation type="submission" date="2019-08" db="EMBL/GenBank/DDBJ databases">
        <title>Ulvibacter marinistellae sp. nov., isolated from a starfish, Patiria pectinifera.</title>
        <authorList>
            <person name="Kawano K."/>
            <person name="Ushijima N."/>
            <person name="Kihara M."/>
            <person name="Itoh H."/>
        </authorList>
    </citation>
    <scope>NUCLEOTIDE SEQUENCE [LARGE SCALE GENOMIC DNA]</scope>
    <source>
        <strain evidence="11 12">KK4</strain>
    </source>
</reference>
<name>A0A5J4FRT0_9FLAO</name>
<dbReference type="InterPro" id="IPR023408">
    <property type="entry name" value="MscS_beta-dom_sf"/>
</dbReference>
<evidence type="ECO:0000256" key="6">
    <source>
        <dbReference type="ARBA" id="ARBA00023136"/>
    </source>
</evidence>
<feature type="domain" description="Mechanosensitive ion channel MscS" evidence="8">
    <location>
        <begin position="108"/>
        <end position="173"/>
    </location>
</feature>
<keyword evidence="6 7" id="KW-0472">Membrane</keyword>
<dbReference type="RefSeq" id="WP_151892461.1">
    <property type="nucleotide sequence ID" value="NZ_BKCF01000001.1"/>
</dbReference>
<dbReference type="SUPFAM" id="SSF82861">
    <property type="entry name" value="Mechanosensitive channel protein MscS (YggB), transmembrane region"/>
    <property type="match status" value="1"/>
</dbReference>
<dbReference type="SUPFAM" id="SSF50182">
    <property type="entry name" value="Sm-like ribonucleoproteins"/>
    <property type="match status" value="1"/>
</dbReference>
<dbReference type="SUPFAM" id="SSF82689">
    <property type="entry name" value="Mechanosensitive channel protein MscS (YggB), C-terminal domain"/>
    <property type="match status" value="1"/>
</dbReference>
<keyword evidence="3" id="KW-1003">Cell membrane</keyword>
<comment type="similarity">
    <text evidence="2">Belongs to the MscS (TC 1.A.23) family.</text>
</comment>
<evidence type="ECO:0000256" key="5">
    <source>
        <dbReference type="ARBA" id="ARBA00022989"/>
    </source>
</evidence>
<feature type="domain" description="Mechanosensitive ion channel transmembrane helices 2/3" evidence="10">
    <location>
        <begin position="73"/>
        <end position="106"/>
    </location>
</feature>
<evidence type="ECO:0000256" key="7">
    <source>
        <dbReference type="SAM" id="Phobius"/>
    </source>
</evidence>
<evidence type="ECO:0000313" key="12">
    <source>
        <dbReference type="Proteomes" id="UP000326994"/>
    </source>
</evidence>
<keyword evidence="4 7" id="KW-0812">Transmembrane</keyword>
<dbReference type="Pfam" id="PF21082">
    <property type="entry name" value="MS_channel_3rd"/>
    <property type="match status" value="1"/>
</dbReference>
<dbReference type="Gene3D" id="3.30.70.100">
    <property type="match status" value="1"/>
</dbReference>
<dbReference type="AlphaFoldDB" id="A0A5J4FRT0"/>
<organism evidence="11 12">
    <name type="scientific">Patiriisocius marinistellae</name>
    <dbReference type="NCBI Taxonomy" id="2494560"/>
    <lineage>
        <taxon>Bacteria</taxon>
        <taxon>Pseudomonadati</taxon>
        <taxon>Bacteroidota</taxon>
        <taxon>Flavobacteriia</taxon>
        <taxon>Flavobacteriales</taxon>
        <taxon>Flavobacteriaceae</taxon>
        <taxon>Patiriisocius</taxon>
    </lineage>
</organism>
<evidence type="ECO:0000256" key="2">
    <source>
        <dbReference type="ARBA" id="ARBA00008017"/>
    </source>
</evidence>
<dbReference type="InterPro" id="IPR049278">
    <property type="entry name" value="MS_channel_C"/>
</dbReference>
<dbReference type="Gene3D" id="2.30.30.60">
    <property type="match status" value="1"/>
</dbReference>
<comment type="subcellular location">
    <subcellularLocation>
        <location evidence="1">Cell membrane</location>
        <topology evidence="1">Multi-pass membrane protein</topology>
    </subcellularLocation>
</comment>
<sequence length="279" mass="31537">MEKFNDINYYIEKYGQKLIDFLPDLILAVLMLFIGLWIIRVISRLINKFFQRKDYDVTLEKFIASLINWSLKIILFVLVITQLGVESASLIAIIGAAGLAIGLALQGSLSNFAGGVLILLLRPFKVGDFIKAQGVEGTVKEISIFNTKLLTFGNQEAILPNGKLSNETIINFTTEGIRKENIIFGISYDSSVETAKNILLELAMEQEIIMKVENKMPMIVMAELADSSVNLSLRYWATNENFWNARWFTLEEGKKRLEAAGISIPFPQRDVHFYTNNNK</sequence>
<dbReference type="InterPro" id="IPR006685">
    <property type="entry name" value="MscS_channel_2nd"/>
</dbReference>
<dbReference type="InterPro" id="IPR049142">
    <property type="entry name" value="MS_channel_1st"/>
</dbReference>
<dbReference type="InterPro" id="IPR010920">
    <property type="entry name" value="LSM_dom_sf"/>
</dbReference>
<keyword evidence="12" id="KW-1185">Reference proteome</keyword>
<dbReference type="OrthoDB" id="9809206at2"/>
<dbReference type="InterPro" id="IPR011066">
    <property type="entry name" value="MscS_channel_C_sf"/>
</dbReference>
<evidence type="ECO:0000256" key="3">
    <source>
        <dbReference type="ARBA" id="ARBA00022475"/>
    </source>
</evidence>
<evidence type="ECO:0000259" key="8">
    <source>
        <dbReference type="Pfam" id="PF00924"/>
    </source>
</evidence>
<comment type="caution">
    <text evidence="11">The sequence shown here is derived from an EMBL/GenBank/DDBJ whole genome shotgun (WGS) entry which is preliminary data.</text>
</comment>